<dbReference type="Gene3D" id="3.40.50.360">
    <property type="match status" value="1"/>
</dbReference>
<keyword evidence="10" id="KW-1185">Reference proteome</keyword>
<dbReference type="PANTHER" id="PTHR42809">
    <property type="entry name" value="FLAVODOXIN 2"/>
    <property type="match status" value="1"/>
</dbReference>
<dbReference type="InterPro" id="IPR008254">
    <property type="entry name" value="Flavodoxin/NO_synth"/>
</dbReference>
<evidence type="ECO:0000256" key="7">
    <source>
        <dbReference type="PIRNR" id="PIRNR038996"/>
    </source>
</evidence>
<dbReference type="PANTHER" id="PTHR42809:SF1">
    <property type="entry name" value="FLAVODOXIN 1"/>
    <property type="match status" value="1"/>
</dbReference>
<dbReference type="STRING" id="1123491.SAMN02745782_00068"/>
<name>A0A1T4K8K6_VIBCI</name>
<evidence type="ECO:0000256" key="6">
    <source>
        <dbReference type="ARBA" id="ARBA00022982"/>
    </source>
</evidence>
<comment type="function">
    <text evidence="7">Low-potential electron donor to a number of redox enzymes.</text>
</comment>
<protein>
    <recommendedName>
        <fullName evidence="7">Flavodoxin</fullName>
    </recommendedName>
</protein>
<comment type="similarity">
    <text evidence="2 7">Belongs to the flavodoxin family.</text>
</comment>
<dbReference type="InterPro" id="IPR029039">
    <property type="entry name" value="Flavoprotein-like_sf"/>
</dbReference>
<dbReference type="OrthoDB" id="359268at2"/>
<evidence type="ECO:0000313" key="9">
    <source>
        <dbReference type="EMBL" id="SJZ38778.1"/>
    </source>
</evidence>
<dbReference type="Pfam" id="PF00258">
    <property type="entry name" value="Flavodoxin_1"/>
    <property type="match status" value="1"/>
</dbReference>
<dbReference type="InterPro" id="IPR010086">
    <property type="entry name" value="Flavodoxin_lc"/>
</dbReference>
<dbReference type="PIRSF" id="PIRSF038996">
    <property type="entry name" value="FldA"/>
    <property type="match status" value="1"/>
</dbReference>
<proteinExistence type="inferred from homology"/>
<keyword evidence="6 7" id="KW-0249">Electron transport</keyword>
<evidence type="ECO:0000256" key="3">
    <source>
        <dbReference type="ARBA" id="ARBA00022448"/>
    </source>
</evidence>
<dbReference type="PROSITE" id="PS50902">
    <property type="entry name" value="FLAVODOXIN_LIKE"/>
    <property type="match status" value="1"/>
</dbReference>
<dbReference type="InterPro" id="IPR001226">
    <property type="entry name" value="Flavodoxin_CS"/>
</dbReference>
<evidence type="ECO:0000259" key="8">
    <source>
        <dbReference type="PROSITE" id="PS50902"/>
    </source>
</evidence>
<accession>A0A1T4K8K6</accession>
<feature type="domain" description="Flavodoxin-like" evidence="8">
    <location>
        <begin position="4"/>
        <end position="173"/>
    </location>
</feature>
<dbReference type="NCBIfam" id="NF006738">
    <property type="entry name" value="PRK09267.1-4"/>
    <property type="match status" value="1"/>
</dbReference>
<dbReference type="EMBL" id="FUXB01000001">
    <property type="protein sequence ID" value="SJZ38778.1"/>
    <property type="molecule type" value="Genomic_DNA"/>
</dbReference>
<dbReference type="NCBIfam" id="TIGR01752">
    <property type="entry name" value="flav_long"/>
    <property type="match status" value="1"/>
</dbReference>
<keyword evidence="4 7" id="KW-0285">Flavoprotein</keyword>
<dbReference type="SUPFAM" id="SSF52218">
    <property type="entry name" value="Flavoproteins"/>
    <property type="match status" value="1"/>
</dbReference>
<dbReference type="PROSITE" id="PS00201">
    <property type="entry name" value="FLAVODOXIN"/>
    <property type="match status" value="1"/>
</dbReference>
<evidence type="ECO:0000313" key="10">
    <source>
        <dbReference type="Proteomes" id="UP000190834"/>
    </source>
</evidence>
<dbReference type="NCBIfam" id="NF006739">
    <property type="entry name" value="PRK09267.1-5"/>
    <property type="match status" value="1"/>
</dbReference>
<comment type="cofactor">
    <cofactor evidence="1 7">
        <name>FMN</name>
        <dbReference type="ChEBI" id="CHEBI:58210"/>
    </cofactor>
</comment>
<dbReference type="GO" id="GO:0009055">
    <property type="term" value="F:electron transfer activity"/>
    <property type="evidence" value="ECO:0007669"/>
    <property type="project" value="UniProtKB-UniRule"/>
</dbReference>
<sequence length="178" mass="19729">MSKVGIFFGTDMGSTRKVAKLIQKQLGDEIADKPKNINRVDTDEFTRYDYLILGTPTLGEGQLPGLSTDCQEESWEEFLPNFLDMDLSGKKVALYGLGDQVGYSNEFVDALGELYDHVANCGAEMVGFWSTKGYEFTASNAVDGDDFVGLVIDKDNQSSLTEQRIAEWVEQIKAEMAL</sequence>
<evidence type="ECO:0000256" key="1">
    <source>
        <dbReference type="ARBA" id="ARBA00001917"/>
    </source>
</evidence>
<dbReference type="AlphaFoldDB" id="A0A1T4K8K6"/>
<organism evidence="9 10">
    <name type="scientific">Vibrio cincinnatiensis DSM 19608</name>
    <dbReference type="NCBI Taxonomy" id="1123491"/>
    <lineage>
        <taxon>Bacteria</taxon>
        <taxon>Pseudomonadati</taxon>
        <taxon>Pseudomonadota</taxon>
        <taxon>Gammaproteobacteria</taxon>
        <taxon>Vibrionales</taxon>
        <taxon>Vibrionaceae</taxon>
        <taxon>Vibrio</taxon>
    </lineage>
</organism>
<dbReference type="InterPro" id="IPR050619">
    <property type="entry name" value="Flavodoxin"/>
</dbReference>
<keyword evidence="5 7" id="KW-0288">FMN</keyword>
<evidence type="ECO:0000256" key="5">
    <source>
        <dbReference type="ARBA" id="ARBA00022643"/>
    </source>
</evidence>
<dbReference type="GO" id="GO:0010181">
    <property type="term" value="F:FMN binding"/>
    <property type="evidence" value="ECO:0007669"/>
    <property type="project" value="UniProtKB-UniRule"/>
</dbReference>
<keyword evidence="3 7" id="KW-0813">Transport</keyword>
<dbReference type="Proteomes" id="UP000190834">
    <property type="component" value="Unassembled WGS sequence"/>
</dbReference>
<reference evidence="10" key="1">
    <citation type="submission" date="2017-02" db="EMBL/GenBank/DDBJ databases">
        <authorList>
            <person name="Varghese N."/>
            <person name="Submissions S."/>
        </authorList>
    </citation>
    <scope>NUCLEOTIDE SEQUENCE [LARGE SCALE GENOMIC DNA]</scope>
    <source>
        <strain evidence="10">DSM 19608</strain>
    </source>
</reference>
<evidence type="ECO:0000256" key="2">
    <source>
        <dbReference type="ARBA" id="ARBA00005267"/>
    </source>
</evidence>
<evidence type="ECO:0000256" key="4">
    <source>
        <dbReference type="ARBA" id="ARBA00022630"/>
    </source>
</evidence>
<gene>
    <name evidence="9" type="ORF">SAMN02745782_00068</name>
</gene>